<dbReference type="InterPro" id="IPR033131">
    <property type="entry name" value="Pectinesterase_Asp_AS"/>
</dbReference>
<dbReference type="InterPro" id="IPR018040">
    <property type="entry name" value="Pectinesterase_Tyr_AS"/>
</dbReference>
<feature type="signal peptide" evidence="8">
    <location>
        <begin position="1"/>
        <end position="25"/>
    </location>
</feature>
<dbReference type="InterPro" id="IPR058953">
    <property type="entry name" value="PelX-like_N"/>
</dbReference>
<dbReference type="SUPFAM" id="SSF69360">
    <property type="entry name" value="Cell wall binding repeat"/>
    <property type="match status" value="1"/>
</dbReference>
<proteinExistence type="inferred from homology"/>
<evidence type="ECO:0000313" key="13">
    <source>
        <dbReference type="EMBL" id="QMW93303.1"/>
    </source>
</evidence>
<sequence>MKRKVLSMLISTTTAVSMFSTFASAEVKDDSVNTTQDKSVVSNESYENLSDLEDNNGLEVTNETTTGAAITSDIGLSISPDIIVDKQYSGNEGENVGGIPTYNTISSAIQSINKDNSDEKIIFIKNGIYKEKLTIAVPNITLVGESAAHTVITYDDASGTIKRSEDGGDGVVTYGTSNSSSVTIKESAENFKAANLTIANSFDEDVNAAIANKQAVAMKNEADKSVFENCRFIGNQDTLYANKKRQYYHNCFICGDVDFIFGGAQAVFDNCEIKSVNREGISPKGYVAAPSTLKDNVYGFLIQNSKLTSNINEKGSVYLGRPWHPSSETNLGHTVISNVVYENCDLGAHIAADGWSTMSNAGVITNPLDNDMYEYNNYGEGSANGENSNRRQLENIDKYNKENILNNWDPSDDVKMLASYPEDERDYDENEDYSDFIKDDYADTSDDDNTGNSSTETSDNVSEKVNWNSTVFGVTTSKENNEINIATDENGKKVINLRSGNSDGTNAGGKVTGSNDGISYYYTEIDPSENFELSANVKVNYFEKTKPDKQCGFGIMARDQLGVANDVSTAPSNMVLVGGYKANIESVYRSGVTKDLDGKITMNGEHKFADRPANDGSATYKLTLKKTNTGYICSVDDGEEVTYYEPKLLEVADSGKIYVGFFTARIASIQVSNINLTKSNVATDPAGESKPAEVIVPALNIKSGDATGSTSYDFKVQPTVKGNLNIKLNDSNVYSGKADSESILSVPTVLKSGDNKFEIEYTPYVTDNNTDTTVINKTFIVNVKSYGVEKGDIYVSPNGTESGDGTIDNPIDIYSAVKYVNNGQTIKVKGGTYNLISPVTIESTNNGTKDNMKSFESYDGRAIFDFGKVSKGFFLNGNYWNIKGIDVTNTADANAGLRVAGNYNILENIKTYKNGDTGLQISSVSTDDPKELWPKYNEIINCDSYDNIDAAMNNADGFAAKLTTGEGNVFKGCVSHNNCDDGWDLFSKLEIGKIGAVTIENCIAYGNGTLSNGTVTKGDGNGFKLGGEGLPVKHTLLNSLSFNNDAAGVTGNSNPACVVKNTISSDNYKNYSLDYYTTAILDYEFENDKSFRTVSSDVEDYIPDYVKGETNYFYNGQDSENAEGKKLDKSMFKGTEMPVSIERDENNNIIWPEYMALVNVSDSGSGSNDNNSGNNGDSNNSSSGSNSGSSNTGNNSGSQSTTTHHSHSTSSSSSSENISEAIDIDSSTSAGQTEKNQELQNNKAKNGWNQNEDKTWFFINSNGEKAQGWLKDGELWYHLNPDGSMQTGWLKDNDGTWYYLSNNGSMKTGWLKDSNSKWYYLNEDGSMKTGWLKDDDGNWYYLNQSGEMIVDTVVDGYVLSSNGQCIY</sequence>
<dbReference type="Pfam" id="PF01473">
    <property type="entry name" value="Choline_bind_1"/>
    <property type="match status" value="2"/>
</dbReference>
<evidence type="ECO:0000256" key="2">
    <source>
        <dbReference type="ARBA" id="ARBA00022737"/>
    </source>
</evidence>
<keyword evidence="4" id="KW-0063">Aspartyl esterase</keyword>
<dbReference type="Pfam" id="PF22842">
    <property type="entry name" value="Pel9A-like_beta_helix"/>
    <property type="match status" value="1"/>
</dbReference>
<organism evidence="13 14">
    <name type="scientific">Clostridium butyricum</name>
    <dbReference type="NCBI Taxonomy" id="1492"/>
    <lineage>
        <taxon>Bacteria</taxon>
        <taxon>Bacillati</taxon>
        <taxon>Bacillota</taxon>
        <taxon>Clostridia</taxon>
        <taxon>Eubacteriales</taxon>
        <taxon>Clostridiaceae</taxon>
        <taxon>Clostridium</taxon>
    </lineage>
</organism>
<dbReference type="InterPro" id="IPR058863">
    <property type="entry name" value="PelX-like_Ig"/>
</dbReference>
<dbReference type="InterPro" id="IPR053868">
    <property type="entry name" value="Pel9A-like_beta_helix"/>
</dbReference>
<evidence type="ECO:0000259" key="11">
    <source>
        <dbReference type="Pfam" id="PF25849"/>
    </source>
</evidence>
<dbReference type="SUPFAM" id="SSF51126">
    <property type="entry name" value="Pectin lyase-like"/>
    <property type="match status" value="2"/>
</dbReference>
<dbReference type="GO" id="GO:0042545">
    <property type="term" value="P:cell wall modification"/>
    <property type="evidence" value="ECO:0007669"/>
    <property type="project" value="InterPro"/>
</dbReference>
<evidence type="ECO:0000313" key="14">
    <source>
        <dbReference type="Proteomes" id="UP000515243"/>
    </source>
</evidence>
<protein>
    <submittedName>
        <fullName evidence="13">Exopolygalacturonate lyase</fullName>
    </submittedName>
</protein>
<feature type="compositionally biased region" description="Acidic residues" evidence="7">
    <location>
        <begin position="421"/>
        <end position="434"/>
    </location>
</feature>
<comment type="similarity">
    <text evidence="1">Belongs to the pectinesterase family.</text>
</comment>
<evidence type="ECO:0000259" key="9">
    <source>
        <dbReference type="Pfam" id="PF01095"/>
    </source>
</evidence>
<dbReference type="PROSITE" id="PS00503">
    <property type="entry name" value="PECTINESTERASE_2"/>
    <property type="match status" value="1"/>
</dbReference>
<feature type="chain" id="PRO_5042952922" evidence="8">
    <location>
        <begin position="26"/>
        <end position="1367"/>
    </location>
</feature>
<reference evidence="13 14" key="1">
    <citation type="submission" date="2019-05" db="EMBL/GenBank/DDBJ databases">
        <authorList>
            <person name="Schori C."/>
            <person name="Ahrens C."/>
        </authorList>
    </citation>
    <scope>NUCLEOTIDE SEQUENCE [LARGE SCALE GENOMIC DNA]</scope>
    <source>
        <strain evidence="13 14">DSM 10702</strain>
    </source>
</reference>
<feature type="compositionally biased region" description="Polar residues" evidence="7">
    <location>
        <begin position="1225"/>
        <end position="1248"/>
    </location>
</feature>
<feature type="compositionally biased region" description="Low complexity" evidence="7">
    <location>
        <begin position="1162"/>
        <end position="1215"/>
    </location>
</feature>
<feature type="domain" description="Pectate disaccharide-lyase-like N-terminal" evidence="11">
    <location>
        <begin position="476"/>
        <end position="680"/>
    </location>
</feature>
<dbReference type="PANTHER" id="PTHR31321">
    <property type="entry name" value="ACYL-COA THIOESTER HYDROLASE YBHC-RELATED"/>
    <property type="match status" value="1"/>
</dbReference>
<evidence type="ECO:0000256" key="7">
    <source>
        <dbReference type="SAM" id="MobiDB-lite"/>
    </source>
</evidence>
<dbReference type="RefSeq" id="WP_035764940.1">
    <property type="nucleotide sequence ID" value="NZ_AP019717.1"/>
</dbReference>
<evidence type="ECO:0000256" key="8">
    <source>
        <dbReference type="SAM" id="SignalP"/>
    </source>
</evidence>
<dbReference type="Pfam" id="PF25850">
    <property type="entry name" value="PelX_Ig"/>
    <property type="match status" value="1"/>
</dbReference>
<keyword evidence="3" id="KW-0378">Hydrolase</keyword>
<dbReference type="Gene3D" id="2.160.20.10">
    <property type="entry name" value="Single-stranded right-handed beta-helix, Pectin lyase-like"/>
    <property type="match status" value="2"/>
</dbReference>
<dbReference type="GO" id="GO:0016829">
    <property type="term" value="F:lyase activity"/>
    <property type="evidence" value="ECO:0007669"/>
    <property type="project" value="UniProtKB-KW"/>
</dbReference>
<feature type="region of interest" description="Disordered" evidence="7">
    <location>
        <begin position="403"/>
        <end position="461"/>
    </location>
</feature>
<feature type="region of interest" description="Disordered" evidence="7">
    <location>
        <begin position="1162"/>
        <end position="1248"/>
    </location>
</feature>
<dbReference type="Proteomes" id="UP000515243">
    <property type="component" value="Chromosome 2"/>
</dbReference>
<keyword evidence="8" id="KW-0732">Signal</keyword>
<dbReference type="PROSITE" id="PS00800">
    <property type="entry name" value="PECTINESTERASE_1"/>
    <property type="match status" value="1"/>
</dbReference>
<name>A0AAP9RII2_CLOBU</name>
<dbReference type="PROSITE" id="PS51170">
    <property type="entry name" value="CW"/>
    <property type="match status" value="3"/>
</dbReference>
<dbReference type="GO" id="GO:0009279">
    <property type="term" value="C:cell outer membrane"/>
    <property type="evidence" value="ECO:0007669"/>
    <property type="project" value="TreeGrafter"/>
</dbReference>
<evidence type="ECO:0000259" key="12">
    <source>
        <dbReference type="Pfam" id="PF25850"/>
    </source>
</evidence>
<dbReference type="GeneID" id="92946620"/>
<feature type="repeat" description="Cell wall-binding" evidence="5">
    <location>
        <begin position="1307"/>
        <end position="1327"/>
    </location>
</feature>
<dbReference type="GO" id="GO:0030599">
    <property type="term" value="F:pectinesterase activity"/>
    <property type="evidence" value="ECO:0007669"/>
    <property type="project" value="InterPro"/>
</dbReference>
<feature type="repeat" description="Cell wall-binding" evidence="5">
    <location>
        <begin position="1286"/>
        <end position="1306"/>
    </location>
</feature>
<accession>A0AAP9RII2</accession>
<keyword evidence="13" id="KW-0456">Lyase</keyword>
<dbReference type="InterPro" id="IPR012334">
    <property type="entry name" value="Pectin_lyas_fold"/>
</dbReference>
<gene>
    <name evidence="13" type="ORF">FF104_20585</name>
</gene>
<dbReference type="SMART" id="SM00710">
    <property type="entry name" value="PbH1"/>
    <property type="match status" value="7"/>
</dbReference>
<evidence type="ECO:0000256" key="5">
    <source>
        <dbReference type="PROSITE-ProRule" id="PRU00591"/>
    </source>
</evidence>
<feature type="domain" description="Pel9A-like right handed beta-helix region" evidence="10">
    <location>
        <begin position="793"/>
        <end position="1032"/>
    </location>
</feature>
<dbReference type="InterPro" id="IPR000070">
    <property type="entry name" value="Pectinesterase_cat"/>
</dbReference>
<evidence type="ECO:0000256" key="4">
    <source>
        <dbReference type="ARBA" id="ARBA00023085"/>
    </source>
</evidence>
<feature type="domain" description="Pectate disaccharide-lyase-like central Ig-like" evidence="12">
    <location>
        <begin position="700"/>
        <end position="779"/>
    </location>
</feature>
<dbReference type="Pfam" id="PF19127">
    <property type="entry name" value="Choline_bind_3"/>
    <property type="match status" value="1"/>
</dbReference>
<dbReference type="Gene3D" id="2.10.270.10">
    <property type="entry name" value="Cholin Binding"/>
    <property type="match status" value="1"/>
</dbReference>
<keyword evidence="2" id="KW-0677">Repeat</keyword>
<dbReference type="EMBL" id="CP040627">
    <property type="protein sequence ID" value="QMW93303.1"/>
    <property type="molecule type" value="Genomic_DNA"/>
</dbReference>
<dbReference type="InterPro" id="IPR011050">
    <property type="entry name" value="Pectin_lyase_fold/virulence"/>
</dbReference>
<evidence type="ECO:0000256" key="6">
    <source>
        <dbReference type="PROSITE-ProRule" id="PRU10040"/>
    </source>
</evidence>
<dbReference type="PANTHER" id="PTHR31321:SF57">
    <property type="entry name" value="PECTINESTERASE 53-RELATED"/>
    <property type="match status" value="1"/>
</dbReference>
<feature type="compositionally biased region" description="Low complexity" evidence="7">
    <location>
        <begin position="450"/>
        <end position="460"/>
    </location>
</feature>
<dbReference type="Pfam" id="PF01095">
    <property type="entry name" value="Pectinesterase"/>
    <property type="match status" value="1"/>
</dbReference>
<dbReference type="InterPro" id="IPR018337">
    <property type="entry name" value="Cell_wall/Cho-bd_repeat"/>
</dbReference>
<dbReference type="InterPro" id="IPR006626">
    <property type="entry name" value="PbH1"/>
</dbReference>
<evidence type="ECO:0000256" key="3">
    <source>
        <dbReference type="ARBA" id="ARBA00022801"/>
    </source>
</evidence>
<evidence type="ECO:0000256" key="1">
    <source>
        <dbReference type="ARBA" id="ARBA00008891"/>
    </source>
</evidence>
<evidence type="ECO:0000259" key="10">
    <source>
        <dbReference type="Pfam" id="PF22842"/>
    </source>
</evidence>
<feature type="repeat" description="Cell wall-binding" evidence="5">
    <location>
        <begin position="1328"/>
        <end position="1348"/>
    </location>
</feature>
<feature type="active site" evidence="6">
    <location>
        <position position="258"/>
    </location>
</feature>
<feature type="domain" description="Pectinesterase catalytic" evidence="9">
    <location>
        <begin position="99"/>
        <end position="386"/>
    </location>
</feature>
<dbReference type="Pfam" id="PF25849">
    <property type="entry name" value="PelX_N"/>
    <property type="match status" value="1"/>
</dbReference>